<evidence type="ECO:0000313" key="5">
    <source>
        <dbReference type="Proteomes" id="UP000823937"/>
    </source>
</evidence>
<dbReference type="InterPro" id="IPR001910">
    <property type="entry name" value="Inosine/uridine_hydrolase_dom"/>
</dbReference>
<dbReference type="GO" id="GO:0005829">
    <property type="term" value="C:cytosol"/>
    <property type="evidence" value="ECO:0007669"/>
    <property type="project" value="TreeGrafter"/>
</dbReference>
<dbReference type="GO" id="GO:0006152">
    <property type="term" value="P:purine nucleoside catabolic process"/>
    <property type="evidence" value="ECO:0007669"/>
    <property type="project" value="TreeGrafter"/>
</dbReference>
<gene>
    <name evidence="4" type="ORF">H9895_06530</name>
</gene>
<reference evidence="4" key="1">
    <citation type="journal article" date="2021" name="PeerJ">
        <title>Extensive microbial diversity within the chicken gut microbiome revealed by metagenomics and culture.</title>
        <authorList>
            <person name="Gilroy R."/>
            <person name="Ravi A."/>
            <person name="Getino M."/>
            <person name="Pursley I."/>
            <person name="Horton D.L."/>
            <person name="Alikhan N.F."/>
            <person name="Baker D."/>
            <person name="Gharbi K."/>
            <person name="Hall N."/>
            <person name="Watson M."/>
            <person name="Adriaenssens E.M."/>
            <person name="Foster-Nyarko E."/>
            <person name="Jarju S."/>
            <person name="Secka A."/>
            <person name="Antonio M."/>
            <person name="Oren A."/>
            <person name="Chaudhuri R.R."/>
            <person name="La Ragione R."/>
            <person name="Hildebrand F."/>
            <person name="Pallen M.J."/>
        </authorList>
    </citation>
    <scope>NUCLEOTIDE SEQUENCE</scope>
    <source>
        <strain evidence="4">CHK169-2315</strain>
    </source>
</reference>
<reference evidence="4" key="2">
    <citation type="submission" date="2021-04" db="EMBL/GenBank/DDBJ databases">
        <authorList>
            <person name="Gilroy R."/>
        </authorList>
    </citation>
    <scope>NUCLEOTIDE SEQUENCE</scope>
    <source>
        <strain evidence="4">CHK169-2315</strain>
    </source>
</reference>
<evidence type="ECO:0000256" key="1">
    <source>
        <dbReference type="ARBA" id="ARBA00022801"/>
    </source>
</evidence>
<dbReference type="InterPro" id="IPR023186">
    <property type="entry name" value="IUNH"/>
</dbReference>
<dbReference type="PANTHER" id="PTHR12304">
    <property type="entry name" value="INOSINE-URIDINE PREFERRING NUCLEOSIDE HYDROLASE"/>
    <property type="match status" value="1"/>
</dbReference>
<dbReference type="CDD" id="cd02650">
    <property type="entry name" value="nuc_hydro_CaPnhB"/>
    <property type="match status" value="1"/>
</dbReference>
<keyword evidence="1 4" id="KW-0378">Hydrolase</keyword>
<evidence type="ECO:0000259" key="3">
    <source>
        <dbReference type="Pfam" id="PF01156"/>
    </source>
</evidence>
<dbReference type="Gene3D" id="3.90.245.10">
    <property type="entry name" value="Ribonucleoside hydrolase-like"/>
    <property type="match status" value="1"/>
</dbReference>
<evidence type="ECO:0000313" key="4">
    <source>
        <dbReference type="EMBL" id="HIV74715.1"/>
    </source>
</evidence>
<comment type="caution">
    <text evidence="4">The sequence shown here is derived from an EMBL/GenBank/DDBJ whole genome shotgun (WGS) entry which is preliminary data.</text>
</comment>
<protein>
    <submittedName>
        <fullName evidence="4">Nucleoside hydrolase</fullName>
    </submittedName>
</protein>
<dbReference type="InterPro" id="IPR036452">
    <property type="entry name" value="Ribo_hydro-like"/>
</dbReference>
<feature type="domain" description="Inosine/uridine-preferring nucleoside hydrolase" evidence="3">
    <location>
        <begin position="4"/>
        <end position="300"/>
    </location>
</feature>
<dbReference type="SUPFAM" id="SSF53590">
    <property type="entry name" value="Nucleoside hydrolase"/>
    <property type="match status" value="1"/>
</dbReference>
<sequence length="308" mass="34164">MKKIILDVDTGIDDALAIAYATKSKDLDVLGLTTTFGNVQVKDATRNTQFILQMLEKDIPVYEGSDRPLNQQEPYLAVAQKVHGNDGLANKLEAYDVVTEEKQTGEAISFIIDTVKKYPNEVTLIFVGPLTNLAKVYEQAPEVATLVKEIIVMGGAVTVPGNVRSHAEANIFSDPEAAKRVLQSDLPITLVGLDVTMQTLLSRDEVKRWEKTDSEASKFFANITNYYIDFYESFRPGIGGCGLHDPLAIGRAIDPTFVQTRAMNVDVHLDEALRGNTFETEKTTKNTSVCLEVDVQRFLDHFVQTINF</sequence>
<dbReference type="EMBL" id="DXHX01000101">
    <property type="protein sequence ID" value="HIV74715.1"/>
    <property type="molecule type" value="Genomic_DNA"/>
</dbReference>
<name>A0A9D1PLP7_9BACI</name>
<dbReference type="PANTHER" id="PTHR12304:SF4">
    <property type="entry name" value="URIDINE NUCLEOSIDASE"/>
    <property type="match status" value="1"/>
</dbReference>
<dbReference type="AlphaFoldDB" id="A0A9D1PLP7"/>
<proteinExistence type="predicted"/>
<evidence type="ECO:0000256" key="2">
    <source>
        <dbReference type="ARBA" id="ARBA00023295"/>
    </source>
</evidence>
<dbReference type="Pfam" id="PF01156">
    <property type="entry name" value="IU_nuc_hydro"/>
    <property type="match status" value="1"/>
</dbReference>
<dbReference type="Proteomes" id="UP000823937">
    <property type="component" value="Unassembled WGS sequence"/>
</dbReference>
<organism evidence="4 5">
    <name type="scientific">Candidatus Pseudogracilibacillus intestinigallinarum</name>
    <dbReference type="NCBI Taxonomy" id="2838742"/>
    <lineage>
        <taxon>Bacteria</taxon>
        <taxon>Bacillati</taxon>
        <taxon>Bacillota</taxon>
        <taxon>Bacilli</taxon>
        <taxon>Bacillales</taxon>
        <taxon>Bacillaceae</taxon>
        <taxon>Pseudogracilibacillus</taxon>
    </lineage>
</organism>
<accession>A0A9D1PLP7</accession>
<dbReference type="GO" id="GO:0008477">
    <property type="term" value="F:purine nucleosidase activity"/>
    <property type="evidence" value="ECO:0007669"/>
    <property type="project" value="TreeGrafter"/>
</dbReference>
<keyword evidence="2" id="KW-0326">Glycosidase</keyword>